<protein>
    <recommendedName>
        <fullName evidence="5">Lysylphosphatidylglycerol synthetase family protein</fullName>
    </recommendedName>
</protein>
<feature type="transmembrane region" description="Helical" evidence="2">
    <location>
        <begin position="161"/>
        <end position="186"/>
    </location>
</feature>
<feature type="transmembrane region" description="Helical" evidence="2">
    <location>
        <begin position="129"/>
        <end position="155"/>
    </location>
</feature>
<sequence>MTAVRGARRLLAAPAGRRALAGLRVAAYLLVAGFLGYQLWRVRHGLGASLRLVGWGNALLAAALAAVGGVPGFIGWRMLLAGLGTRLPWPVAVRVFFLAGLTRYLPGGVWPAVAHAAQARPLGEPPARLAGAFVASQGLAVVAGLAVGLVALPWLVAADALWWALLPALAAALVPAALPRLLERLLGVAQRVLRRGDVPPVLPGRRVLLTVTGLMAAGWLISGLHVTVLAVALGAPLSGALTVGVGGFALSTVAGVLTLVMPSGLGPREAVLGLTVATLLTGSGLVTLVALSRVLITVADLASTAAVLGWLARTGRRGHRPTPPAGDQHTRLTRQQGASPS</sequence>
<dbReference type="EMBL" id="JAUSRB010000001">
    <property type="protein sequence ID" value="MDP9861448.1"/>
    <property type="molecule type" value="Genomic_DNA"/>
</dbReference>
<feature type="transmembrane region" description="Helical" evidence="2">
    <location>
        <begin position="21"/>
        <end position="40"/>
    </location>
</feature>
<feature type="transmembrane region" description="Helical" evidence="2">
    <location>
        <begin position="271"/>
        <end position="288"/>
    </location>
</feature>
<feature type="region of interest" description="Disordered" evidence="1">
    <location>
        <begin position="316"/>
        <end position="341"/>
    </location>
</feature>
<keyword evidence="4" id="KW-1185">Reference proteome</keyword>
<reference evidence="3 4" key="1">
    <citation type="submission" date="2023-07" db="EMBL/GenBank/DDBJ databases">
        <title>Sequencing the genomes of 1000 actinobacteria strains.</title>
        <authorList>
            <person name="Klenk H.-P."/>
        </authorList>
    </citation>
    <scope>NUCLEOTIDE SEQUENCE [LARGE SCALE GENOMIC DNA]</scope>
    <source>
        <strain evidence="3 4">DSM 44109</strain>
    </source>
</reference>
<feature type="transmembrane region" description="Helical" evidence="2">
    <location>
        <begin position="207"/>
        <end position="233"/>
    </location>
</feature>
<evidence type="ECO:0000313" key="3">
    <source>
        <dbReference type="EMBL" id="MDP9861448.1"/>
    </source>
</evidence>
<feature type="transmembrane region" description="Helical" evidence="2">
    <location>
        <begin position="52"/>
        <end position="76"/>
    </location>
</feature>
<keyword evidence="2" id="KW-1133">Transmembrane helix</keyword>
<accession>A0ABT9QWS7</accession>
<dbReference type="Proteomes" id="UP001230426">
    <property type="component" value="Unassembled WGS sequence"/>
</dbReference>
<proteinExistence type="predicted"/>
<evidence type="ECO:0008006" key="5">
    <source>
        <dbReference type="Google" id="ProtNLM"/>
    </source>
</evidence>
<evidence type="ECO:0000256" key="2">
    <source>
        <dbReference type="SAM" id="Phobius"/>
    </source>
</evidence>
<evidence type="ECO:0000256" key="1">
    <source>
        <dbReference type="SAM" id="MobiDB-lite"/>
    </source>
</evidence>
<keyword evidence="2" id="KW-0472">Membrane</keyword>
<keyword evidence="2" id="KW-0812">Transmembrane</keyword>
<gene>
    <name evidence="3" type="ORF">J2S55_000707</name>
</gene>
<evidence type="ECO:0000313" key="4">
    <source>
        <dbReference type="Proteomes" id="UP001230426"/>
    </source>
</evidence>
<feature type="transmembrane region" description="Helical" evidence="2">
    <location>
        <begin position="239"/>
        <end position="259"/>
    </location>
</feature>
<dbReference type="RefSeq" id="WP_306857224.1">
    <property type="nucleotide sequence ID" value="NZ_JAUSRB010000001.1"/>
</dbReference>
<comment type="caution">
    <text evidence="3">The sequence shown here is derived from an EMBL/GenBank/DDBJ whole genome shotgun (WGS) entry which is preliminary data.</text>
</comment>
<name>A0ABT9QWS7_9ACTN</name>
<organism evidence="3 4">
    <name type="scientific">Streptosporangium brasiliense</name>
    <dbReference type="NCBI Taxonomy" id="47480"/>
    <lineage>
        <taxon>Bacteria</taxon>
        <taxon>Bacillati</taxon>
        <taxon>Actinomycetota</taxon>
        <taxon>Actinomycetes</taxon>
        <taxon>Streptosporangiales</taxon>
        <taxon>Streptosporangiaceae</taxon>
        <taxon>Streptosporangium</taxon>
    </lineage>
</organism>